<evidence type="ECO:0000313" key="8">
    <source>
        <dbReference type="Proteomes" id="UP000298390"/>
    </source>
</evidence>
<sequence>MARKPASPVSDDSFKENTPKGKAKARAEAARKEKMSRAARRVEEDPEEDDRKEDDEDEDAEGEADEDEEEQGASPHGTKRVRLNAEGDSAPAEDVKPERTKTLPRDTDGFIPGSIVRIKLENFVTYDAVEFRPGPYLNMIFGPNGTGKSTIACAICLGLNFPPAVLGRATELNSFVKIGTDSGFIEIELKAPKGKPNLIIKRTLSAKSKSSSFFLNGQAATGREINSRMAELNVQVSNLCTFLPQDKVSEFAHMSPQQLLRETQRAAGNASLTAWHDTLISAGKDLKGLMEALNGDRDQLKNLEERNANLEREVRRYEERRQIERDIELLELILPFKEYTEAKALYQEAKESSKKALERFQKLQARNAPILDRKKEIERGLSDKEKAREAKKASAKKKFETIVKRWRDNESLESLAEDLKNQLEGIRSIEKTRKQEMERLKRSIAAAKETLANPPEREDTTKLREERRRVEIEQLKQKDRVQDLQAKQRANVEEESRANHIINQNMGYLKQLDDASHRKLESLSRWDRDCGEAVRWLRQNQHRFKMEVFEPPMLSCTVPDNKLVHAVEACFNASQLKTFVAQCEDDYALLNRLLIDTPDALGRSTRIHTWYRHQSGPPSAQPMTREEMQQIGFDGYALDFIKCPDGMRWFLENMNLHKTAIALNPNRANGNRAMELVTREGGGKYIIGNVMNSVTRSRYGKRLPQNQTYNFGQARNLVSQAVDEDEKHRLEKLIKEARNKLDMCKEEAEQLAKEDATIRAESKGFKDELSQLDARKKVVDEIEKKLTNTELRLRRDTKQLKDLQSAPPVDVERARLKGEILSNAKKRVSVAKECFTLLRATMQEQAAATRFGLEAAQIASNKTALEALVKEKEEEVAKAKADFQEGTSYFVFGQDTVKSTIMNVLVVHHRYEVAKEDSKAKLQISKAKLASVDDDTREQFRVMEESGEVADKSADDIETELEAKRAQLEMNMHTNAGVVDQYKRRQQEIEALTEKIKDREKKADRVARSIKTARDNWQPALEELVASIGKKFSAAFDRLGCAGEVRIREHDDFDKWAIDILVKFRDDEKLQLLTGERQSGGERSLTTILYLMSLTEEARAPFSLVDEINQGMDQRAERAVHNSLVEVTCKVDSGQYFLITPKLLPDLDYAERMKVLCVNNGEWLPEEPGIGNMMNMINAYVQHQTRSNASM</sequence>
<feature type="domain" description="RecF/RecN/SMC N-terminal" evidence="6">
    <location>
        <begin position="115"/>
        <end position="1128"/>
    </location>
</feature>
<dbReference type="AlphaFoldDB" id="A0A4Y9Z2M2"/>
<dbReference type="PANTHER" id="PTHR45916:SF1">
    <property type="entry name" value="STRUCTURAL MAINTENANCE OF CHROMOSOMES PROTEIN 5"/>
    <property type="match status" value="1"/>
</dbReference>
<feature type="region of interest" description="Disordered" evidence="5">
    <location>
        <begin position="1"/>
        <end position="107"/>
    </location>
</feature>
<dbReference type="Proteomes" id="UP000298390">
    <property type="component" value="Unassembled WGS sequence"/>
</dbReference>
<feature type="coiled-coil region" evidence="4">
    <location>
        <begin position="779"/>
        <end position="806"/>
    </location>
</feature>
<evidence type="ECO:0000256" key="2">
    <source>
        <dbReference type="ARBA" id="ARBA00018687"/>
    </source>
</evidence>
<dbReference type="InterPro" id="IPR003395">
    <property type="entry name" value="RecF/RecN/SMC_N"/>
</dbReference>
<feature type="coiled-coil region" evidence="4">
    <location>
        <begin position="979"/>
        <end position="1009"/>
    </location>
</feature>
<evidence type="ECO:0000313" key="7">
    <source>
        <dbReference type="EMBL" id="TFY68158.1"/>
    </source>
</evidence>
<feature type="compositionally biased region" description="Acidic residues" evidence="5">
    <location>
        <begin position="44"/>
        <end position="71"/>
    </location>
</feature>
<dbReference type="InterPro" id="IPR027417">
    <property type="entry name" value="P-loop_NTPase"/>
</dbReference>
<feature type="coiled-coil region" evidence="4">
    <location>
        <begin position="720"/>
        <end position="754"/>
    </location>
</feature>
<evidence type="ECO:0000256" key="3">
    <source>
        <dbReference type="ARBA" id="ARBA00023054"/>
    </source>
</evidence>
<dbReference type="STRING" id="34475.A0A4Y9Z2M2"/>
<dbReference type="GO" id="GO:0005634">
    <property type="term" value="C:nucleus"/>
    <property type="evidence" value="ECO:0007669"/>
    <property type="project" value="TreeGrafter"/>
</dbReference>
<dbReference type="GO" id="GO:0003697">
    <property type="term" value="F:single-stranded DNA binding"/>
    <property type="evidence" value="ECO:0007669"/>
    <property type="project" value="TreeGrafter"/>
</dbReference>
<evidence type="ECO:0000256" key="1">
    <source>
        <dbReference type="ARBA" id="ARBA00010171"/>
    </source>
</evidence>
<name>A0A4Y9Z2M2_9APHY</name>
<dbReference type="SUPFAM" id="SSF52540">
    <property type="entry name" value="P-loop containing nucleoside triphosphate hydrolases"/>
    <property type="match status" value="1"/>
</dbReference>
<feature type="compositionally biased region" description="Basic and acidic residues" evidence="5">
    <location>
        <begin position="93"/>
        <end position="107"/>
    </location>
</feature>
<protein>
    <recommendedName>
        <fullName evidence="2">Structural maintenance of chromosomes protein 5</fullName>
    </recommendedName>
</protein>
<dbReference type="GO" id="GO:0030915">
    <property type="term" value="C:Smc5-Smc6 complex"/>
    <property type="evidence" value="ECO:0007669"/>
    <property type="project" value="TreeGrafter"/>
</dbReference>
<keyword evidence="3 4" id="KW-0175">Coiled coil</keyword>
<evidence type="ECO:0000256" key="4">
    <source>
        <dbReference type="SAM" id="Coils"/>
    </source>
</evidence>
<feature type="coiled-coil region" evidence="4">
    <location>
        <begin position="409"/>
        <end position="450"/>
    </location>
</feature>
<proteinExistence type="inferred from homology"/>
<accession>A0A4Y9Z2M2</accession>
<dbReference type="GO" id="GO:0000724">
    <property type="term" value="P:double-strand break repair via homologous recombination"/>
    <property type="evidence" value="ECO:0007669"/>
    <property type="project" value="TreeGrafter"/>
</dbReference>
<organism evidence="7 8">
    <name type="scientific">Rhodofomes roseus</name>
    <dbReference type="NCBI Taxonomy" id="34475"/>
    <lineage>
        <taxon>Eukaryota</taxon>
        <taxon>Fungi</taxon>
        <taxon>Dikarya</taxon>
        <taxon>Basidiomycota</taxon>
        <taxon>Agaricomycotina</taxon>
        <taxon>Agaricomycetes</taxon>
        <taxon>Polyporales</taxon>
        <taxon>Rhodofomes</taxon>
    </lineage>
</organism>
<feature type="coiled-coil region" evidence="4">
    <location>
        <begin position="286"/>
        <end position="366"/>
    </location>
</feature>
<dbReference type="PANTHER" id="PTHR45916">
    <property type="entry name" value="STRUCTURAL MAINTENANCE OF CHROMOSOMES PROTEIN 5"/>
    <property type="match status" value="1"/>
</dbReference>
<feature type="coiled-coil region" evidence="4">
    <location>
        <begin position="855"/>
        <end position="882"/>
    </location>
</feature>
<dbReference type="Pfam" id="PF02463">
    <property type="entry name" value="SMC_N"/>
    <property type="match status" value="1"/>
</dbReference>
<gene>
    <name evidence="7" type="ORF">EVJ58_g1182</name>
</gene>
<dbReference type="Gene3D" id="3.40.50.300">
    <property type="entry name" value="P-loop containing nucleotide triphosphate hydrolases"/>
    <property type="match status" value="2"/>
</dbReference>
<feature type="compositionally biased region" description="Basic and acidic residues" evidence="5">
    <location>
        <begin position="12"/>
        <end position="43"/>
    </location>
</feature>
<comment type="similarity">
    <text evidence="1">Belongs to the SMC family. SMC5 subfamily.</text>
</comment>
<comment type="caution">
    <text evidence="7">The sequence shown here is derived from an EMBL/GenBank/DDBJ whole genome shotgun (WGS) entry which is preliminary data.</text>
</comment>
<evidence type="ECO:0000256" key="5">
    <source>
        <dbReference type="SAM" id="MobiDB-lite"/>
    </source>
</evidence>
<dbReference type="EMBL" id="SEKV01000036">
    <property type="protein sequence ID" value="TFY68158.1"/>
    <property type="molecule type" value="Genomic_DNA"/>
</dbReference>
<reference evidence="7 8" key="1">
    <citation type="submission" date="2019-01" db="EMBL/GenBank/DDBJ databases">
        <title>Genome sequencing of the rare red list fungi Fomitopsis rosea.</title>
        <authorList>
            <person name="Buettner E."/>
            <person name="Kellner H."/>
        </authorList>
    </citation>
    <scope>NUCLEOTIDE SEQUENCE [LARGE SCALE GENOMIC DNA]</scope>
    <source>
        <strain evidence="7 8">DSM 105464</strain>
    </source>
</reference>
<evidence type="ECO:0000259" key="6">
    <source>
        <dbReference type="Pfam" id="PF02463"/>
    </source>
</evidence>